<evidence type="ECO:0000313" key="1">
    <source>
        <dbReference type="EMBL" id="GJT03488.1"/>
    </source>
</evidence>
<proteinExistence type="predicted"/>
<gene>
    <name evidence="1" type="ORF">Tco_0824657</name>
</gene>
<evidence type="ECO:0000313" key="2">
    <source>
        <dbReference type="Proteomes" id="UP001151760"/>
    </source>
</evidence>
<dbReference type="EMBL" id="BQNB010012431">
    <property type="protein sequence ID" value="GJT03488.1"/>
    <property type="molecule type" value="Genomic_DNA"/>
</dbReference>
<name>A0ABQ5AM98_9ASTR</name>
<organism evidence="1 2">
    <name type="scientific">Tanacetum coccineum</name>
    <dbReference type="NCBI Taxonomy" id="301880"/>
    <lineage>
        <taxon>Eukaryota</taxon>
        <taxon>Viridiplantae</taxon>
        <taxon>Streptophyta</taxon>
        <taxon>Embryophyta</taxon>
        <taxon>Tracheophyta</taxon>
        <taxon>Spermatophyta</taxon>
        <taxon>Magnoliopsida</taxon>
        <taxon>eudicotyledons</taxon>
        <taxon>Gunneridae</taxon>
        <taxon>Pentapetalae</taxon>
        <taxon>asterids</taxon>
        <taxon>campanulids</taxon>
        <taxon>Asterales</taxon>
        <taxon>Asteraceae</taxon>
        <taxon>Asteroideae</taxon>
        <taxon>Anthemideae</taxon>
        <taxon>Anthemidinae</taxon>
        <taxon>Tanacetum</taxon>
    </lineage>
</organism>
<sequence length="156" mass="17547">MLLRDIMDVQKSKPPLNDHELRNDLLVGQGFCYSFDVVFIGNERVVVMRNSPAIEYDDTESWANVDDFLVRCPISVLFSPFCVLRIVYLIKGPGVCLPRQVGAPAEPRKKQGNVLDAADREVAAFTHKFQLKINAKAENVNELERKLDGMRSGPSL</sequence>
<reference evidence="1" key="2">
    <citation type="submission" date="2022-01" db="EMBL/GenBank/DDBJ databases">
        <authorList>
            <person name="Yamashiro T."/>
            <person name="Shiraishi A."/>
            <person name="Satake H."/>
            <person name="Nakayama K."/>
        </authorList>
    </citation>
    <scope>NUCLEOTIDE SEQUENCE</scope>
</reference>
<keyword evidence="2" id="KW-1185">Reference proteome</keyword>
<accession>A0ABQ5AM98</accession>
<comment type="caution">
    <text evidence="1">The sequence shown here is derived from an EMBL/GenBank/DDBJ whole genome shotgun (WGS) entry which is preliminary data.</text>
</comment>
<dbReference type="Proteomes" id="UP001151760">
    <property type="component" value="Unassembled WGS sequence"/>
</dbReference>
<protein>
    <submittedName>
        <fullName evidence="1">Uncharacterized protein</fullName>
    </submittedName>
</protein>
<reference evidence="1" key="1">
    <citation type="journal article" date="2022" name="Int. J. Mol. Sci.">
        <title>Draft Genome of Tanacetum Coccineum: Genomic Comparison of Closely Related Tanacetum-Family Plants.</title>
        <authorList>
            <person name="Yamashiro T."/>
            <person name="Shiraishi A."/>
            <person name="Nakayama K."/>
            <person name="Satake H."/>
        </authorList>
    </citation>
    <scope>NUCLEOTIDE SEQUENCE</scope>
</reference>